<accession>A0A6A4H979</accession>
<keyword evidence="3" id="KW-1185">Reference proteome</keyword>
<dbReference type="EMBL" id="ML769552">
    <property type="protein sequence ID" value="KAE9394356.1"/>
    <property type="molecule type" value="Genomic_DNA"/>
</dbReference>
<keyword evidence="1" id="KW-0732">Signal</keyword>
<dbReference type="Proteomes" id="UP000799118">
    <property type="component" value="Unassembled WGS sequence"/>
</dbReference>
<proteinExistence type="predicted"/>
<reference evidence="2" key="1">
    <citation type="journal article" date="2019" name="Environ. Microbiol.">
        <title>Fungal ecological strategies reflected in gene transcription - a case study of two litter decomposers.</title>
        <authorList>
            <person name="Barbi F."/>
            <person name="Kohler A."/>
            <person name="Barry K."/>
            <person name="Baskaran P."/>
            <person name="Daum C."/>
            <person name="Fauchery L."/>
            <person name="Ihrmark K."/>
            <person name="Kuo A."/>
            <person name="LaButti K."/>
            <person name="Lipzen A."/>
            <person name="Morin E."/>
            <person name="Grigoriev I.V."/>
            <person name="Henrissat B."/>
            <person name="Lindahl B."/>
            <person name="Martin F."/>
        </authorList>
    </citation>
    <scope>NUCLEOTIDE SEQUENCE</scope>
    <source>
        <strain evidence="2">JB14</strain>
    </source>
</reference>
<feature type="chain" id="PRO_5025539648" evidence="1">
    <location>
        <begin position="18"/>
        <end position="115"/>
    </location>
</feature>
<organism evidence="2 3">
    <name type="scientific">Gymnopus androsaceus JB14</name>
    <dbReference type="NCBI Taxonomy" id="1447944"/>
    <lineage>
        <taxon>Eukaryota</taxon>
        <taxon>Fungi</taxon>
        <taxon>Dikarya</taxon>
        <taxon>Basidiomycota</taxon>
        <taxon>Agaricomycotina</taxon>
        <taxon>Agaricomycetes</taxon>
        <taxon>Agaricomycetidae</taxon>
        <taxon>Agaricales</taxon>
        <taxon>Marasmiineae</taxon>
        <taxon>Omphalotaceae</taxon>
        <taxon>Gymnopus</taxon>
    </lineage>
</organism>
<protein>
    <submittedName>
        <fullName evidence="2">Uncharacterized protein</fullName>
    </submittedName>
</protein>
<name>A0A6A4H979_9AGAR</name>
<sequence length="115" mass="13269">MMIRSICAALTCCKGLGLLTEMQSLCKKGWRVGKSCHIKACRIAGYTKKLNVEQRLPSSLNESPYELRKMKADSQRLRPDQTSSPRYWCSCDENLGSPSDYPLRRQRFWDRSGQY</sequence>
<gene>
    <name evidence="2" type="ORF">BT96DRAFT_194962</name>
</gene>
<evidence type="ECO:0000256" key="1">
    <source>
        <dbReference type="SAM" id="SignalP"/>
    </source>
</evidence>
<evidence type="ECO:0000313" key="2">
    <source>
        <dbReference type="EMBL" id="KAE9394356.1"/>
    </source>
</evidence>
<feature type="signal peptide" evidence="1">
    <location>
        <begin position="1"/>
        <end position="17"/>
    </location>
</feature>
<evidence type="ECO:0000313" key="3">
    <source>
        <dbReference type="Proteomes" id="UP000799118"/>
    </source>
</evidence>
<dbReference type="AlphaFoldDB" id="A0A6A4H979"/>